<evidence type="ECO:0000256" key="4">
    <source>
        <dbReference type="ARBA" id="ARBA00022692"/>
    </source>
</evidence>
<evidence type="ECO:0000256" key="2">
    <source>
        <dbReference type="ARBA" id="ARBA00007242"/>
    </source>
</evidence>
<accession>A0A6P7XK04</accession>
<dbReference type="AlphaFoldDB" id="A0A6P7XK04"/>
<evidence type="ECO:0000256" key="6">
    <source>
        <dbReference type="ARBA" id="ARBA00022989"/>
    </source>
</evidence>
<keyword evidence="7" id="KW-0297">G-protein coupled receptor</keyword>
<keyword evidence="8 12" id="KW-0472">Membrane</keyword>
<keyword evidence="5" id="KW-0732">Signal</keyword>
<dbReference type="PRINTS" id="PR01535">
    <property type="entry name" value="VOMERONASL2R"/>
</dbReference>
<dbReference type="InParanoid" id="A0A6P7XK04"/>
<feature type="transmembrane region" description="Helical" evidence="12">
    <location>
        <begin position="808"/>
        <end position="828"/>
    </location>
</feature>
<proteinExistence type="inferred from homology"/>
<dbReference type="GO" id="GO:0004930">
    <property type="term" value="F:G protein-coupled receptor activity"/>
    <property type="evidence" value="ECO:0007669"/>
    <property type="project" value="UniProtKB-KW"/>
</dbReference>
<keyword evidence="3" id="KW-1003">Cell membrane</keyword>
<comment type="subcellular location">
    <subcellularLocation>
        <location evidence="1">Cell membrane</location>
        <topology evidence="1">Multi-pass membrane protein</topology>
    </subcellularLocation>
</comment>
<feature type="transmembrane region" description="Helical" evidence="12">
    <location>
        <begin position="651"/>
        <end position="672"/>
    </location>
</feature>
<dbReference type="Gene3D" id="2.10.50.30">
    <property type="entry name" value="GPCR, family 3, nine cysteines domain"/>
    <property type="match status" value="1"/>
</dbReference>
<feature type="transmembrane region" description="Helical" evidence="12">
    <location>
        <begin position="773"/>
        <end position="796"/>
    </location>
</feature>
<name>A0A6P7XK04_9AMPH</name>
<keyword evidence="9" id="KW-0675">Receptor</keyword>
<dbReference type="InterPro" id="IPR028082">
    <property type="entry name" value="Peripla_BP_I"/>
</dbReference>
<feature type="transmembrane region" description="Helical" evidence="12">
    <location>
        <begin position="729"/>
        <end position="753"/>
    </location>
</feature>
<protein>
    <submittedName>
        <fullName evidence="15">Vomeronasal type-2 receptor 26-like</fullName>
    </submittedName>
</protein>
<sequence length="880" mass="98911">MAVVTLEMVWEAIQGMNATLERISKTTQVELLEIKTEQENFKIKLEAQDTKMEALDSEELDSIPHHVQVQHLEQEEPASSQEKLFHSVKDGSSSGSHCIGALYISLNYYNFLAFVSAVEEINNSSELLPNLTLGLHIYDPCNNVFLMYRAAMNILSGMDTGIPNYSCKTSGPLAAIIEGLPPEKSSDFSSLSRIYQYPQISYSSGNLVMSDTIKFPYFYRTVPTELHLCAGIVRLLKHFDWTWVGIFASDDENSMKGVQILKEGIEESGGCIEFIETFSQFKSILLHDLEAISKTIRTSSTKVIILYCNTDNTELIKYTAILEPLGKVWIITAKWLFVLPSYNIDRKNTLAFAVTTKTIPSFHKFVREVNPDIFPNDSFIAMWWKDLCNNQCPKSIQRSCSNNETSAYLLHCDIINSGNSYNVYNAVYGLAHALHDVFTSGSGNTILGSGESESILEFLPWKVHHYMKNLHFQNALGEEVFFDNGDFAIGYDIISLTYLPDGTRSNDIVGSYNPYAPPGQEFIIYEEVIVWESSFTETPPQSKCSLSCPPGFRKLTREGQAVCCYDCIPCPEGEVSNHTEMDTCTRCLEDQWPNQKRDACIPKVITFLSNEESLGITLTLISIFFFLITASILGIFIHYQDTPIVKANNRDLSYILLISLMLCFLCSLIFIGRPEKVTCILRQTVFGIIFSISLSSVLAKTFTVVMAFQATKPGSKLQKWMGSRVSNSIVLSCSLIQTVLCLVWLFTAPPFPYLNMKSEVGTILIECNEGSIVAFYCVLGYLGFLAGISFIVAFLARNLPYSFNEAKYITFSMLVFCSVWVSFIPTYLSTKGKYMVAVEIFAILASSAGLLSCIFFPKCYIILLRPERNSRKYLTKNLNH</sequence>
<dbReference type="KEGG" id="muo:115464740"/>
<keyword evidence="10" id="KW-0325">Glycoprotein</keyword>
<keyword evidence="11" id="KW-0807">Transducer</keyword>
<dbReference type="Pfam" id="PF01094">
    <property type="entry name" value="ANF_receptor"/>
    <property type="match status" value="1"/>
</dbReference>
<dbReference type="RefSeq" id="XP_030050955.1">
    <property type="nucleotide sequence ID" value="XM_030195095.1"/>
</dbReference>
<feature type="domain" description="G-protein coupled receptors family 3 profile" evidence="13">
    <location>
        <begin position="614"/>
        <end position="878"/>
    </location>
</feature>
<evidence type="ECO:0000256" key="8">
    <source>
        <dbReference type="ARBA" id="ARBA00023136"/>
    </source>
</evidence>
<dbReference type="FunFam" id="2.10.50.30:FF:000002">
    <property type="entry name" value="Vomeronasal 2 receptor, h1"/>
    <property type="match status" value="1"/>
</dbReference>
<dbReference type="PANTHER" id="PTHR24061:SF599">
    <property type="entry name" value="G-PROTEIN COUPLED RECEPTORS FAMILY 3 PROFILE DOMAIN-CONTAINING PROTEIN"/>
    <property type="match status" value="1"/>
</dbReference>
<dbReference type="InterPro" id="IPR004073">
    <property type="entry name" value="GPCR_3_vmron_rcpt_2"/>
</dbReference>
<dbReference type="Pfam" id="PF00003">
    <property type="entry name" value="7tm_3"/>
    <property type="match status" value="1"/>
</dbReference>
<feature type="transmembrane region" description="Helical" evidence="12">
    <location>
        <begin position="614"/>
        <end position="639"/>
    </location>
</feature>
<dbReference type="PROSITE" id="PS50259">
    <property type="entry name" value="G_PROTEIN_RECEP_F3_4"/>
    <property type="match status" value="1"/>
</dbReference>
<evidence type="ECO:0000256" key="10">
    <source>
        <dbReference type="ARBA" id="ARBA00023180"/>
    </source>
</evidence>
<evidence type="ECO:0000256" key="1">
    <source>
        <dbReference type="ARBA" id="ARBA00004651"/>
    </source>
</evidence>
<dbReference type="PANTHER" id="PTHR24061">
    <property type="entry name" value="CALCIUM-SENSING RECEPTOR-RELATED"/>
    <property type="match status" value="1"/>
</dbReference>
<dbReference type="OrthoDB" id="5984008at2759"/>
<dbReference type="InterPro" id="IPR011500">
    <property type="entry name" value="GPCR_3_9-Cys_dom"/>
</dbReference>
<dbReference type="InterPro" id="IPR017979">
    <property type="entry name" value="GPCR_3_CS"/>
</dbReference>
<keyword evidence="14" id="KW-1185">Reference proteome</keyword>
<evidence type="ECO:0000256" key="11">
    <source>
        <dbReference type="ARBA" id="ARBA00023224"/>
    </source>
</evidence>
<dbReference type="Proteomes" id="UP000515156">
    <property type="component" value="Chromosome 3"/>
</dbReference>
<feature type="transmembrane region" description="Helical" evidence="12">
    <location>
        <begin position="684"/>
        <end position="708"/>
    </location>
</feature>
<dbReference type="CDD" id="cd15283">
    <property type="entry name" value="7tmC_V2R_pheromone"/>
    <property type="match status" value="1"/>
</dbReference>
<dbReference type="InterPro" id="IPR001828">
    <property type="entry name" value="ANF_lig-bd_rcpt"/>
</dbReference>
<gene>
    <name evidence="15" type="primary">LOC115464740</name>
</gene>
<evidence type="ECO:0000256" key="12">
    <source>
        <dbReference type="SAM" id="Phobius"/>
    </source>
</evidence>
<evidence type="ECO:0000256" key="9">
    <source>
        <dbReference type="ARBA" id="ARBA00023170"/>
    </source>
</evidence>
<organism evidence="14 15">
    <name type="scientific">Microcaecilia unicolor</name>
    <dbReference type="NCBI Taxonomy" id="1415580"/>
    <lineage>
        <taxon>Eukaryota</taxon>
        <taxon>Metazoa</taxon>
        <taxon>Chordata</taxon>
        <taxon>Craniata</taxon>
        <taxon>Vertebrata</taxon>
        <taxon>Euteleostomi</taxon>
        <taxon>Amphibia</taxon>
        <taxon>Gymnophiona</taxon>
        <taxon>Siphonopidae</taxon>
        <taxon>Microcaecilia</taxon>
    </lineage>
</organism>
<reference evidence="15" key="1">
    <citation type="submission" date="2025-08" db="UniProtKB">
        <authorList>
            <consortium name="RefSeq"/>
        </authorList>
    </citation>
    <scope>IDENTIFICATION</scope>
</reference>
<dbReference type="PRINTS" id="PR00248">
    <property type="entry name" value="GPCRMGR"/>
</dbReference>
<feature type="transmembrane region" description="Helical" evidence="12">
    <location>
        <begin position="840"/>
        <end position="863"/>
    </location>
</feature>
<evidence type="ECO:0000259" key="13">
    <source>
        <dbReference type="PROSITE" id="PS50259"/>
    </source>
</evidence>
<dbReference type="GO" id="GO:0005886">
    <property type="term" value="C:plasma membrane"/>
    <property type="evidence" value="ECO:0007669"/>
    <property type="project" value="UniProtKB-SubCell"/>
</dbReference>
<evidence type="ECO:0000256" key="5">
    <source>
        <dbReference type="ARBA" id="ARBA00022729"/>
    </source>
</evidence>
<evidence type="ECO:0000313" key="14">
    <source>
        <dbReference type="Proteomes" id="UP000515156"/>
    </source>
</evidence>
<evidence type="ECO:0000256" key="3">
    <source>
        <dbReference type="ARBA" id="ARBA00022475"/>
    </source>
</evidence>
<dbReference type="FunFam" id="3.40.50.2300:FF:000024">
    <property type="entry name" value="Vomeronasal 2, receptor 73"/>
    <property type="match status" value="1"/>
</dbReference>
<dbReference type="InterPro" id="IPR038550">
    <property type="entry name" value="GPCR_3_9-Cys_sf"/>
</dbReference>
<dbReference type="Pfam" id="PF07562">
    <property type="entry name" value="NCD3G"/>
    <property type="match status" value="1"/>
</dbReference>
<dbReference type="InterPro" id="IPR000068">
    <property type="entry name" value="GPCR_3_Ca_sens_rcpt-rel"/>
</dbReference>
<keyword evidence="6 12" id="KW-1133">Transmembrane helix</keyword>
<dbReference type="InterPro" id="IPR017978">
    <property type="entry name" value="GPCR_3_C"/>
</dbReference>
<dbReference type="PROSITE" id="PS00981">
    <property type="entry name" value="G_PROTEIN_RECEP_F3_3"/>
    <property type="match status" value="1"/>
</dbReference>
<evidence type="ECO:0000313" key="15">
    <source>
        <dbReference type="RefSeq" id="XP_030050955.1"/>
    </source>
</evidence>
<dbReference type="SUPFAM" id="SSF53822">
    <property type="entry name" value="Periplasmic binding protein-like I"/>
    <property type="match status" value="1"/>
</dbReference>
<dbReference type="GeneID" id="115464740"/>
<comment type="similarity">
    <text evidence="2">Belongs to the G-protein coupled receptor 3 family.</text>
</comment>
<keyword evidence="4 12" id="KW-0812">Transmembrane</keyword>
<evidence type="ECO:0000256" key="7">
    <source>
        <dbReference type="ARBA" id="ARBA00023040"/>
    </source>
</evidence>
<dbReference type="Gene3D" id="3.40.50.2300">
    <property type="match status" value="2"/>
</dbReference>
<dbReference type="InterPro" id="IPR000337">
    <property type="entry name" value="GPCR_3"/>
</dbReference>